<feature type="transmembrane region" description="Helical" evidence="3">
    <location>
        <begin position="77"/>
        <end position="96"/>
    </location>
</feature>
<dbReference type="AlphaFoldDB" id="A0A7X0Y4V6"/>
<evidence type="ECO:0000256" key="2">
    <source>
        <dbReference type="ARBA" id="ARBA00007400"/>
    </source>
</evidence>
<proteinExistence type="inferred from homology"/>
<reference evidence="5 6" key="1">
    <citation type="submission" date="2020-03" db="EMBL/GenBank/DDBJ databases">
        <title>Soil Listeria distribution.</title>
        <authorList>
            <person name="Liao J."/>
            <person name="Wiedmann M."/>
        </authorList>
    </citation>
    <scope>NUCLEOTIDE SEQUENCE [LARGE SCALE GENOMIC DNA]</scope>
    <source>
        <strain evidence="5 6">FSL L7-0741</strain>
    </source>
</reference>
<dbReference type="Proteomes" id="UP000535908">
    <property type="component" value="Unassembled WGS sequence"/>
</dbReference>
<accession>A0A7X0Y4V6</accession>
<name>A0A7X0Y4V6_9LIST</name>
<evidence type="ECO:0000256" key="1">
    <source>
        <dbReference type="ARBA" id="ARBA00004370"/>
    </source>
</evidence>
<dbReference type="InterPro" id="IPR002656">
    <property type="entry name" value="Acyl_transf_3_dom"/>
</dbReference>
<feature type="transmembrane region" description="Helical" evidence="3">
    <location>
        <begin position="220"/>
        <end position="244"/>
    </location>
</feature>
<feature type="transmembrane region" description="Helical" evidence="3">
    <location>
        <begin position="128"/>
        <end position="151"/>
    </location>
</feature>
<evidence type="ECO:0000313" key="6">
    <source>
        <dbReference type="Proteomes" id="UP000535908"/>
    </source>
</evidence>
<keyword evidence="3" id="KW-1133">Transmembrane helix</keyword>
<feature type="transmembrane region" description="Helical" evidence="3">
    <location>
        <begin position="17"/>
        <end position="35"/>
    </location>
</feature>
<feature type="transmembrane region" description="Helical" evidence="3">
    <location>
        <begin position="163"/>
        <end position="184"/>
    </location>
</feature>
<sequence length="291" mass="33589">MTFKVYTAFVIRRFCRIYLPFLVIILLAECIFLWIQPNGIDGLSGWFNAVGTNYDNVQVVIENILMSGRYVDKLDPVIWSLVIEMRIAIIFPFLYFLVKDKPVYISIAVMMLSFLVGLLFLTSIGGSFFLIGETIFHMGFFILGIMIALYWKQVKCFSLQTRAFFLIFCIILYDISGIFDVIGFPLKTSISDFIVGISCFGILIICYQTQEVQRYLEKNLFIWLGKISFSLYLVHCVVFIPLVYTFVSVGMSVDTILLMSIPLLFIIAVLFYRFVEKPTIILGQRTRVFFL</sequence>
<gene>
    <name evidence="5" type="ORF">HCA69_11760</name>
</gene>
<feature type="transmembrane region" description="Helical" evidence="3">
    <location>
        <begin position="256"/>
        <end position="275"/>
    </location>
</feature>
<evidence type="ECO:0000259" key="4">
    <source>
        <dbReference type="Pfam" id="PF01757"/>
    </source>
</evidence>
<evidence type="ECO:0000313" key="5">
    <source>
        <dbReference type="EMBL" id="MBC1937047.1"/>
    </source>
</evidence>
<feature type="transmembrane region" description="Helical" evidence="3">
    <location>
        <begin position="190"/>
        <end position="208"/>
    </location>
</feature>
<dbReference type="EMBL" id="JAARWN010000012">
    <property type="protein sequence ID" value="MBC1937047.1"/>
    <property type="molecule type" value="Genomic_DNA"/>
</dbReference>
<feature type="transmembrane region" description="Helical" evidence="3">
    <location>
        <begin position="103"/>
        <end position="122"/>
    </location>
</feature>
<organism evidence="5 6">
    <name type="scientific">Listeria grandensis</name>
    <dbReference type="NCBI Taxonomy" id="1494963"/>
    <lineage>
        <taxon>Bacteria</taxon>
        <taxon>Bacillati</taxon>
        <taxon>Bacillota</taxon>
        <taxon>Bacilli</taxon>
        <taxon>Bacillales</taxon>
        <taxon>Listeriaceae</taxon>
        <taxon>Listeria</taxon>
    </lineage>
</organism>
<keyword evidence="5" id="KW-0012">Acyltransferase</keyword>
<keyword evidence="3" id="KW-0472">Membrane</keyword>
<dbReference type="PANTHER" id="PTHR23028">
    <property type="entry name" value="ACETYLTRANSFERASE"/>
    <property type="match status" value="1"/>
</dbReference>
<dbReference type="InterPro" id="IPR050879">
    <property type="entry name" value="Acyltransferase_3"/>
</dbReference>
<dbReference type="GO" id="GO:0016747">
    <property type="term" value="F:acyltransferase activity, transferring groups other than amino-acyl groups"/>
    <property type="evidence" value="ECO:0007669"/>
    <property type="project" value="InterPro"/>
</dbReference>
<comment type="subcellular location">
    <subcellularLocation>
        <location evidence="1">Membrane</location>
    </subcellularLocation>
</comment>
<keyword evidence="5" id="KW-0808">Transferase</keyword>
<feature type="domain" description="Acyltransferase 3" evidence="4">
    <location>
        <begin position="4"/>
        <end position="270"/>
    </location>
</feature>
<comment type="caution">
    <text evidence="5">The sequence shown here is derived from an EMBL/GenBank/DDBJ whole genome shotgun (WGS) entry which is preliminary data.</text>
</comment>
<protein>
    <submittedName>
        <fullName evidence="5">Acyltransferase</fullName>
    </submittedName>
</protein>
<keyword evidence="3" id="KW-0812">Transmembrane</keyword>
<dbReference type="Pfam" id="PF01757">
    <property type="entry name" value="Acyl_transf_3"/>
    <property type="match status" value="1"/>
</dbReference>
<comment type="similarity">
    <text evidence="2">Belongs to the acyltransferase 3 family.</text>
</comment>
<evidence type="ECO:0000256" key="3">
    <source>
        <dbReference type="SAM" id="Phobius"/>
    </source>
</evidence>